<sequence length="111" mass="12939">MKTGILVLVLHEEIENPDLEIESQLNTYLGLNNLHIITEEKLEDLKIIEIVLDKANQYNNGDPDDLNKEQLKILISERLIGLNKFIGFFKQQIDEKFKAENLKIFQKYLAL</sequence>
<keyword evidence="2" id="KW-1185">Reference proteome</keyword>
<organism evidence="1 2">
    <name type="scientific">Cetraspora pellucida</name>
    <dbReference type="NCBI Taxonomy" id="1433469"/>
    <lineage>
        <taxon>Eukaryota</taxon>
        <taxon>Fungi</taxon>
        <taxon>Fungi incertae sedis</taxon>
        <taxon>Mucoromycota</taxon>
        <taxon>Glomeromycotina</taxon>
        <taxon>Glomeromycetes</taxon>
        <taxon>Diversisporales</taxon>
        <taxon>Gigasporaceae</taxon>
        <taxon>Cetraspora</taxon>
    </lineage>
</organism>
<accession>A0ACA9LWM9</accession>
<protein>
    <submittedName>
        <fullName evidence="1">1957_t:CDS:1</fullName>
    </submittedName>
</protein>
<proteinExistence type="predicted"/>
<reference evidence="1" key="1">
    <citation type="submission" date="2021-06" db="EMBL/GenBank/DDBJ databases">
        <authorList>
            <person name="Kallberg Y."/>
            <person name="Tangrot J."/>
            <person name="Rosling A."/>
        </authorList>
    </citation>
    <scope>NUCLEOTIDE SEQUENCE</scope>
    <source>
        <strain evidence="1">28 12/20/2015</strain>
    </source>
</reference>
<comment type="caution">
    <text evidence="1">The sequence shown here is derived from an EMBL/GenBank/DDBJ whole genome shotgun (WGS) entry which is preliminary data.</text>
</comment>
<gene>
    <name evidence="1" type="ORF">SPELUC_LOCUS5367</name>
</gene>
<evidence type="ECO:0000313" key="1">
    <source>
        <dbReference type="EMBL" id="CAG8555117.1"/>
    </source>
</evidence>
<dbReference type="Proteomes" id="UP000789366">
    <property type="component" value="Unassembled WGS sequence"/>
</dbReference>
<evidence type="ECO:0000313" key="2">
    <source>
        <dbReference type="Proteomes" id="UP000789366"/>
    </source>
</evidence>
<feature type="non-terminal residue" evidence="1">
    <location>
        <position position="111"/>
    </location>
</feature>
<name>A0ACA9LWM9_9GLOM</name>
<dbReference type="EMBL" id="CAJVPW010005458">
    <property type="protein sequence ID" value="CAG8555117.1"/>
    <property type="molecule type" value="Genomic_DNA"/>
</dbReference>